<dbReference type="Gene3D" id="3.30.565.10">
    <property type="entry name" value="Histidine kinase-like ATPase, C-terminal domain"/>
    <property type="match status" value="1"/>
</dbReference>
<keyword evidence="3" id="KW-0067">ATP-binding</keyword>
<dbReference type="Pfam" id="PF13581">
    <property type="entry name" value="HATPase_c_2"/>
    <property type="match status" value="1"/>
</dbReference>
<dbReference type="PANTHER" id="PTHR35526">
    <property type="entry name" value="ANTI-SIGMA-F FACTOR RSBW-RELATED"/>
    <property type="match status" value="1"/>
</dbReference>
<proteinExistence type="predicted"/>
<dbReference type="InterPro" id="IPR036890">
    <property type="entry name" value="HATPase_C_sf"/>
</dbReference>
<dbReference type="GO" id="GO:0005524">
    <property type="term" value="F:ATP binding"/>
    <property type="evidence" value="ECO:0007669"/>
    <property type="project" value="UniProtKB-KW"/>
</dbReference>
<accession>A0ABV6XDR7</accession>
<dbReference type="Proteomes" id="UP001592530">
    <property type="component" value="Unassembled WGS sequence"/>
</dbReference>
<dbReference type="RefSeq" id="WP_380560057.1">
    <property type="nucleotide sequence ID" value="NZ_JBHEZY010000031.1"/>
</dbReference>
<reference evidence="3 4" key="1">
    <citation type="submission" date="2024-09" db="EMBL/GenBank/DDBJ databases">
        <authorList>
            <person name="Lee S.D."/>
        </authorList>
    </citation>
    <scope>NUCLEOTIDE SEQUENCE [LARGE SCALE GENOMIC DNA]</scope>
    <source>
        <strain evidence="3 4">N1-3</strain>
    </source>
</reference>
<feature type="domain" description="Histidine kinase/HSP90-like ATPase" evidence="2">
    <location>
        <begin position="18"/>
        <end position="128"/>
    </location>
</feature>
<dbReference type="CDD" id="cd16936">
    <property type="entry name" value="HATPase_RsbW-like"/>
    <property type="match status" value="1"/>
</dbReference>
<organism evidence="3 4">
    <name type="scientific">Streptacidiphilus alkalitolerans</name>
    <dbReference type="NCBI Taxonomy" id="3342712"/>
    <lineage>
        <taxon>Bacteria</taxon>
        <taxon>Bacillati</taxon>
        <taxon>Actinomycetota</taxon>
        <taxon>Actinomycetes</taxon>
        <taxon>Kitasatosporales</taxon>
        <taxon>Streptomycetaceae</taxon>
        <taxon>Streptacidiphilus</taxon>
    </lineage>
</organism>
<dbReference type="PANTHER" id="PTHR35526:SF3">
    <property type="entry name" value="ANTI-SIGMA-F FACTOR RSBW"/>
    <property type="match status" value="1"/>
</dbReference>
<evidence type="ECO:0000256" key="1">
    <source>
        <dbReference type="ARBA" id="ARBA00022527"/>
    </source>
</evidence>
<dbReference type="InterPro" id="IPR050267">
    <property type="entry name" value="Anti-sigma-factor_SerPK"/>
</dbReference>
<evidence type="ECO:0000259" key="2">
    <source>
        <dbReference type="Pfam" id="PF13581"/>
    </source>
</evidence>
<comment type="caution">
    <text evidence="3">The sequence shown here is derived from an EMBL/GenBank/DDBJ whole genome shotgun (WGS) entry which is preliminary data.</text>
</comment>
<gene>
    <name evidence="3" type="ORF">ACEZDB_37845</name>
</gene>
<keyword evidence="1" id="KW-0723">Serine/threonine-protein kinase</keyword>
<keyword evidence="3" id="KW-0547">Nucleotide-binding</keyword>
<evidence type="ECO:0000313" key="3">
    <source>
        <dbReference type="EMBL" id="MFC1436414.1"/>
    </source>
</evidence>
<evidence type="ECO:0000313" key="4">
    <source>
        <dbReference type="Proteomes" id="UP001592530"/>
    </source>
</evidence>
<keyword evidence="1" id="KW-0418">Kinase</keyword>
<dbReference type="EMBL" id="JBHEZY010000031">
    <property type="protein sequence ID" value="MFC1436414.1"/>
    <property type="molecule type" value="Genomic_DNA"/>
</dbReference>
<dbReference type="InterPro" id="IPR003594">
    <property type="entry name" value="HATPase_dom"/>
</dbReference>
<sequence>MAVAAVEPVTAEIKLANEAGAARLVRQFVAQKLGSVPFGAPDIVDVVQLLASELVTNVVRHTDTNVMTVSLSLDANTLRLAVQDDSRERPMCRAAKAHDEGGRGLPLIKRLSCDWGVEDIADGGKTVWTLLEVG</sequence>
<protein>
    <submittedName>
        <fullName evidence="3">ATP-binding protein</fullName>
    </submittedName>
</protein>
<keyword evidence="1" id="KW-0808">Transferase</keyword>
<dbReference type="SUPFAM" id="SSF55874">
    <property type="entry name" value="ATPase domain of HSP90 chaperone/DNA topoisomerase II/histidine kinase"/>
    <property type="match status" value="1"/>
</dbReference>
<name>A0ABV6XDR7_9ACTN</name>